<dbReference type="AlphaFoldDB" id="A0A813XK87"/>
<gene>
    <name evidence="3" type="ORF">SEV965_LOCUS4287</name>
</gene>
<evidence type="ECO:0000259" key="2">
    <source>
        <dbReference type="Pfam" id="PF03171"/>
    </source>
</evidence>
<feature type="compositionally biased region" description="Polar residues" evidence="1">
    <location>
        <begin position="364"/>
        <end position="374"/>
    </location>
</feature>
<feature type="compositionally biased region" description="Acidic residues" evidence="1">
    <location>
        <begin position="353"/>
        <end position="363"/>
    </location>
</feature>
<dbReference type="SUPFAM" id="SSF51197">
    <property type="entry name" value="Clavaminate synthase-like"/>
    <property type="match status" value="1"/>
</dbReference>
<sequence>MSSKQSFNNHTLVNFDKLLLGDSSEINHLQNEFESHGWCFIRLPNKHGELTNKLNEIQTILSAFFARSQYEKSQYESFNAFGYSHVGHKEGIKVLIDQNGLKNFHHRLSNDVEQALQYLAISIYNLTNVLKNVMFKMPVFTQNPNDNMVELSPFGMLDIVNYFNKKPAPKKQPKVGLNTDEVNCVPHFDPGLFSLSILSTCEGLQLHDQLQDKWIDGPNNSELDQHSIGVIWLGEAASILTKNRFKSGIHRVVYSDVIHKSRLTIWQEICTKAQIDPLISKKDNSIFIPNNTNIRMINQPNSVPLRIRSGGENLNNFMRRVENDRGLSENDRGLSISKVAPHHFKMISNSNDNNDDSDDDNDDQYTQQQKNTNFLPGGASVTMKNQPNSLPFQIQSGGETMNNFIRRVENERGLSITSTIDKIVNGVTHTRFVGTISNNDEVVLMRILQVLHSLLLSPIGSQTTNNSLRDENAQLKIQLQVQKDVNNAIGPSAISTSIALSTTTTIAVPQPGAAPQSAIVPQPAAGRVSFQNIVHKVILQNRHDDCDDNQGDNRGRFSSY</sequence>
<dbReference type="InterPro" id="IPR027443">
    <property type="entry name" value="IPNS-like_sf"/>
</dbReference>
<feature type="domain" description="Isopenicillin N synthase-like Fe(2+) 2OG dioxygenase" evidence="2">
    <location>
        <begin position="160"/>
        <end position="254"/>
    </location>
</feature>
<dbReference type="Gene3D" id="2.60.120.330">
    <property type="entry name" value="B-lactam Antibiotic, Isopenicillin N Synthase, Chain"/>
    <property type="match status" value="1"/>
</dbReference>
<dbReference type="EMBL" id="CAJNOU010000120">
    <property type="protein sequence ID" value="CAF0874398.1"/>
    <property type="molecule type" value="Genomic_DNA"/>
</dbReference>
<reference evidence="3" key="1">
    <citation type="submission" date="2021-02" db="EMBL/GenBank/DDBJ databases">
        <authorList>
            <person name="Nowell W R."/>
        </authorList>
    </citation>
    <scope>NUCLEOTIDE SEQUENCE</scope>
</reference>
<evidence type="ECO:0000313" key="4">
    <source>
        <dbReference type="Proteomes" id="UP000663889"/>
    </source>
</evidence>
<proteinExistence type="predicted"/>
<dbReference type="Pfam" id="PF03171">
    <property type="entry name" value="2OG-FeII_Oxy"/>
    <property type="match status" value="1"/>
</dbReference>
<dbReference type="InterPro" id="IPR050231">
    <property type="entry name" value="Iron_ascorbate_oxido_reductase"/>
</dbReference>
<evidence type="ECO:0000256" key="1">
    <source>
        <dbReference type="SAM" id="MobiDB-lite"/>
    </source>
</evidence>
<accession>A0A813XK87</accession>
<dbReference type="Proteomes" id="UP000663889">
    <property type="component" value="Unassembled WGS sequence"/>
</dbReference>
<evidence type="ECO:0000313" key="3">
    <source>
        <dbReference type="EMBL" id="CAF0874398.1"/>
    </source>
</evidence>
<name>A0A813XK87_9BILA</name>
<comment type="caution">
    <text evidence="3">The sequence shown here is derived from an EMBL/GenBank/DDBJ whole genome shotgun (WGS) entry which is preliminary data.</text>
</comment>
<protein>
    <recommendedName>
        <fullName evidence="2">Isopenicillin N synthase-like Fe(2+) 2OG dioxygenase domain-containing protein</fullName>
    </recommendedName>
</protein>
<feature type="region of interest" description="Disordered" evidence="1">
    <location>
        <begin position="346"/>
        <end position="378"/>
    </location>
</feature>
<organism evidence="3 4">
    <name type="scientific">Rotaria sordida</name>
    <dbReference type="NCBI Taxonomy" id="392033"/>
    <lineage>
        <taxon>Eukaryota</taxon>
        <taxon>Metazoa</taxon>
        <taxon>Spiralia</taxon>
        <taxon>Gnathifera</taxon>
        <taxon>Rotifera</taxon>
        <taxon>Eurotatoria</taxon>
        <taxon>Bdelloidea</taxon>
        <taxon>Philodinida</taxon>
        <taxon>Philodinidae</taxon>
        <taxon>Rotaria</taxon>
    </lineage>
</organism>
<dbReference type="PANTHER" id="PTHR47990">
    <property type="entry name" value="2-OXOGLUTARATE (2OG) AND FE(II)-DEPENDENT OXYGENASE SUPERFAMILY PROTEIN-RELATED"/>
    <property type="match status" value="1"/>
</dbReference>
<dbReference type="InterPro" id="IPR044861">
    <property type="entry name" value="IPNS-like_FE2OG_OXY"/>
</dbReference>